<feature type="domain" description="SH3" evidence="6">
    <location>
        <begin position="136"/>
        <end position="195"/>
    </location>
</feature>
<dbReference type="SMART" id="SM00252">
    <property type="entry name" value="SH2"/>
    <property type="match status" value="1"/>
</dbReference>
<evidence type="ECO:0000256" key="4">
    <source>
        <dbReference type="PROSITE-ProRule" id="PRU00192"/>
    </source>
</evidence>
<dbReference type="PRINTS" id="PR00452">
    <property type="entry name" value="SH3DOMAIN"/>
</dbReference>
<feature type="domain" description="SH2" evidence="5">
    <location>
        <begin position="30"/>
        <end position="121"/>
    </location>
</feature>
<comment type="caution">
    <text evidence="7">The sequence shown here is derived from an EMBL/GenBank/DDBJ whole genome shotgun (WGS) entry which is preliminary data.</text>
</comment>
<dbReference type="STRING" id="307972.A0A2G8L623"/>
<dbReference type="PRINTS" id="PR00401">
    <property type="entry name" value="SH2DOMAIN"/>
</dbReference>
<dbReference type="CDD" id="cd09941">
    <property type="entry name" value="SH2_Grb2_like"/>
    <property type="match status" value="1"/>
</dbReference>
<dbReference type="InterPro" id="IPR036860">
    <property type="entry name" value="SH2_dom_sf"/>
</dbReference>
<dbReference type="Proteomes" id="UP000230750">
    <property type="component" value="Unassembled WGS sequence"/>
</dbReference>
<dbReference type="InterPro" id="IPR043539">
    <property type="entry name" value="Grb2-like"/>
</dbReference>
<dbReference type="PROSITE" id="PS50001">
    <property type="entry name" value="SH2"/>
    <property type="match status" value="1"/>
</dbReference>
<dbReference type="SUPFAM" id="SSF50044">
    <property type="entry name" value="SH3-domain"/>
    <property type="match status" value="1"/>
</dbReference>
<dbReference type="InterPro" id="IPR036028">
    <property type="entry name" value="SH3-like_dom_sf"/>
</dbReference>
<dbReference type="AlphaFoldDB" id="A0A2G8L623"/>
<dbReference type="OrthoDB" id="10255964at2759"/>
<keyword evidence="8" id="KW-1185">Reference proteome</keyword>
<dbReference type="InterPro" id="IPR001452">
    <property type="entry name" value="SH3_domain"/>
</dbReference>
<evidence type="ECO:0000256" key="3">
    <source>
        <dbReference type="PROSITE-ProRule" id="PRU00191"/>
    </source>
</evidence>
<protein>
    <submittedName>
        <fullName evidence="7">Putative growth factor receptor-bound protein 2</fullName>
    </submittedName>
</protein>
<sequence>MNRGSHSYFSTGEYNSRYESRVSLVLKYCWYVGCVRRKVSEDFLKSQPFDGAFIVRDSESSPGDFSLSVKYNGQVQHFKVLRDASNKYFYRVVKFNSLNELVEYHKTHSISRTVSIFLKEIESDQLERFRNHPGVKELLKVKAKYDFEPQEHGELLFRCEDIIEVLEQTDANWWKGKCRGNIGMFPTPYVEILEN</sequence>
<evidence type="ECO:0000313" key="7">
    <source>
        <dbReference type="EMBL" id="PIK55704.1"/>
    </source>
</evidence>
<evidence type="ECO:0000256" key="1">
    <source>
        <dbReference type="ARBA" id="ARBA00022443"/>
    </source>
</evidence>
<evidence type="ECO:0000259" key="5">
    <source>
        <dbReference type="PROSITE" id="PS50001"/>
    </source>
</evidence>
<dbReference type="EMBL" id="MRZV01000203">
    <property type="protein sequence ID" value="PIK55704.1"/>
    <property type="molecule type" value="Genomic_DNA"/>
</dbReference>
<dbReference type="PRINTS" id="PR00499">
    <property type="entry name" value="P67PHOX"/>
</dbReference>
<keyword evidence="2 3" id="KW-0727">SH2 domain</keyword>
<keyword evidence="1 4" id="KW-0728">SH3 domain</keyword>
<name>A0A2G8L623_STIJA</name>
<dbReference type="PANTHER" id="PTHR46037">
    <property type="entry name" value="PROTEIN ENHANCER OF SEVENLESS 2B"/>
    <property type="match status" value="1"/>
</dbReference>
<accession>A0A2G8L623</accession>
<keyword evidence="7" id="KW-0675">Receptor</keyword>
<dbReference type="InterPro" id="IPR000980">
    <property type="entry name" value="SH2"/>
</dbReference>
<dbReference type="Gene3D" id="3.30.505.10">
    <property type="entry name" value="SH2 domain"/>
    <property type="match status" value="1"/>
</dbReference>
<evidence type="ECO:0000259" key="6">
    <source>
        <dbReference type="PROSITE" id="PS50002"/>
    </source>
</evidence>
<reference evidence="7 8" key="1">
    <citation type="journal article" date="2017" name="PLoS Biol.">
        <title>The sea cucumber genome provides insights into morphological evolution and visceral regeneration.</title>
        <authorList>
            <person name="Zhang X."/>
            <person name="Sun L."/>
            <person name="Yuan J."/>
            <person name="Sun Y."/>
            <person name="Gao Y."/>
            <person name="Zhang L."/>
            <person name="Li S."/>
            <person name="Dai H."/>
            <person name="Hamel J.F."/>
            <person name="Liu C."/>
            <person name="Yu Y."/>
            <person name="Liu S."/>
            <person name="Lin W."/>
            <person name="Guo K."/>
            <person name="Jin S."/>
            <person name="Xu P."/>
            <person name="Storey K.B."/>
            <person name="Huan P."/>
            <person name="Zhang T."/>
            <person name="Zhou Y."/>
            <person name="Zhang J."/>
            <person name="Lin C."/>
            <person name="Li X."/>
            <person name="Xing L."/>
            <person name="Huo D."/>
            <person name="Sun M."/>
            <person name="Wang L."/>
            <person name="Mercier A."/>
            <person name="Li F."/>
            <person name="Yang H."/>
            <person name="Xiang J."/>
        </authorList>
    </citation>
    <scope>NUCLEOTIDE SEQUENCE [LARGE SCALE GENOMIC DNA]</scope>
    <source>
        <strain evidence="7">Shaxun</strain>
        <tissue evidence="7">Muscle</tissue>
    </source>
</reference>
<gene>
    <name evidence="7" type="ORF">BSL78_07364</name>
</gene>
<dbReference type="Gene3D" id="2.30.30.40">
    <property type="entry name" value="SH3 Domains"/>
    <property type="match status" value="1"/>
</dbReference>
<evidence type="ECO:0000313" key="8">
    <source>
        <dbReference type="Proteomes" id="UP000230750"/>
    </source>
</evidence>
<dbReference type="SUPFAM" id="SSF55550">
    <property type="entry name" value="SH2 domain"/>
    <property type="match status" value="1"/>
</dbReference>
<proteinExistence type="predicted"/>
<dbReference type="Pfam" id="PF00017">
    <property type="entry name" value="SH2"/>
    <property type="match status" value="1"/>
</dbReference>
<dbReference type="Pfam" id="PF00018">
    <property type="entry name" value="SH3_1"/>
    <property type="match status" value="1"/>
</dbReference>
<dbReference type="SMART" id="SM00326">
    <property type="entry name" value="SH3"/>
    <property type="match status" value="1"/>
</dbReference>
<organism evidence="7 8">
    <name type="scientific">Stichopus japonicus</name>
    <name type="common">Sea cucumber</name>
    <dbReference type="NCBI Taxonomy" id="307972"/>
    <lineage>
        <taxon>Eukaryota</taxon>
        <taxon>Metazoa</taxon>
        <taxon>Echinodermata</taxon>
        <taxon>Eleutherozoa</taxon>
        <taxon>Echinozoa</taxon>
        <taxon>Holothuroidea</taxon>
        <taxon>Aspidochirotacea</taxon>
        <taxon>Aspidochirotida</taxon>
        <taxon>Stichopodidae</taxon>
        <taxon>Apostichopus</taxon>
    </lineage>
</organism>
<evidence type="ECO:0000256" key="2">
    <source>
        <dbReference type="ARBA" id="ARBA00022999"/>
    </source>
</evidence>
<dbReference type="PROSITE" id="PS50002">
    <property type="entry name" value="SH3"/>
    <property type="match status" value="1"/>
</dbReference>